<dbReference type="Proteomes" id="UP000577419">
    <property type="component" value="Unassembled WGS sequence"/>
</dbReference>
<proteinExistence type="predicted"/>
<name>A0A7J4IV29_9ARCH</name>
<reference evidence="2" key="1">
    <citation type="journal article" date="2020" name="bioRxiv">
        <title>A rank-normalized archaeal taxonomy based on genome phylogeny resolves widespread incomplete and uneven classifications.</title>
        <authorList>
            <person name="Rinke C."/>
            <person name="Chuvochina M."/>
            <person name="Mussig A.J."/>
            <person name="Chaumeil P.-A."/>
            <person name="Waite D.W."/>
            <person name="Whitman W.B."/>
            <person name="Parks D.H."/>
            <person name="Hugenholtz P."/>
        </authorList>
    </citation>
    <scope>NUCLEOTIDE SEQUENCE [LARGE SCALE GENOMIC DNA]</scope>
</reference>
<dbReference type="EMBL" id="DUFG01000022">
    <property type="protein sequence ID" value="HIH08680.1"/>
    <property type="molecule type" value="Genomic_DNA"/>
</dbReference>
<dbReference type="AlphaFoldDB" id="A0A7J4IV29"/>
<organism evidence="1 2">
    <name type="scientific">Candidatus Iainarchaeum sp</name>
    <dbReference type="NCBI Taxonomy" id="3101447"/>
    <lineage>
        <taxon>Archaea</taxon>
        <taxon>Candidatus Iainarchaeota</taxon>
        <taxon>Candidatus Iainarchaeia</taxon>
        <taxon>Candidatus Iainarchaeales</taxon>
        <taxon>Candidatus Iainarchaeaceae</taxon>
        <taxon>Candidatus Iainarchaeum</taxon>
    </lineage>
</organism>
<sequence length="451" mass="49884">MYNAGYCGDSVCDFAVGEDSFSCFEDCGEGQLRDYGCREIVDPVTGFTEFECETETYECFGEPPEVKETCLAYGGTPVSEKDPFGCDITFCKFDGVADKDQVFFGGECLPGEKAKEVLRACEKNGLTGILDVGLNGCFFPRCEGKQNNYEDVCETYSTDEISELENACKAQGGTLVPKFDDNGCKTPSCESGDVCIEIENNAVEKCAAFGGSMVVEKDDAGCVVYANCIKRGETSIESEEVNEVPEQEKLIELSDRLDELSLDIGNLVTRSEELAAFYEEKNDEASQTKFETLVAMLEAANTKIGMIQKELEENIYSITTDDLENLKIEVKYVRDVLLQDAMFLLFSEPLGDEVVDCGTNDSCFMQAFRICQKATISHVEAGTTFEGEILGLQNERCVFEIRIELEGQQLEMTCRDPNYALGDLGDGEFLNYCEGSLLERISEFTSPEEVE</sequence>
<comment type="caution">
    <text evidence="1">The sequence shown here is derived from an EMBL/GenBank/DDBJ whole genome shotgun (WGS) entry which is preliminary data.</text>
</comment>
<gene>
    <name evidence="1" type="ORF">HA237_04900</name>
</gene>
<evidence type="ECO:0000313" key="1">
    <source>
        <dbReference type="EMBL" id="HIH08680.1"/>
    </source>
</evidence>
<protein>
    <submittedName>
        <fullName evidence="1">Uncharacterized protein</fullName>
    </submittedName>
</protein>
<accession>A0A7J4IV29</accession>
<evidence type="ECO:0000313" key="2">
    <source>
        <dbReference type="Proteomes" id="UP000577419"/>
    </source>
</evidence>